<evidence type="ECO:0000313" key="9">
    <source>
        <dbReference type="EMBL" id="WLF44721.1"/>
    </source>
</evidence>
<name>A0AAX3Y5X7_RHOOP</name>
<feature type="domain" description="Major facilitator superfamily (MFS) profile" evidence="7">
    <location>
        <begin position="29"/>
        <end position="484"/>
    </location>
</feature>
<dbReference type="EMBL" id="CP130953">
    <property type="protein sequence ID" value="WLF44721.1"/>
    <property type="molecule type" value="Genomic_DNA"/>
</dbReference>
<feature type="transmembrane region" description="Helical" evidence="6">
    <location>
        <begin position="66"/>
        <end position="85"/>
    </location>
</feature>
<evidence type="ECO:0000256" key="6">
    <source>
        <dbReference type="SAM" id="Phobius"/>
    </source>
</evidence>
<feature type="transmembrane region" description="Helical" evidence="6">
    <location>
        <begin position="385"/>
        <end position="408"/>
    </location>
</feature>
<dbReference type="PANTHER" id="PTHR42718:SF9">
    <property type="entry name" value="MAJOR FACILITATOR SUPERFAMILY MULTIDRUG TRANSPORTER MFSC"/>
    <property type="match status" value="1"/>
</dbReference>
<dbReference type="EMBL" id="JAPWIS010000011">
    <property type="protein sequence ID" value="MCZ4586259.1"/>
    <property type="molecule type" value="Genomic_DNA"/>
</dbReference>
<dbReference type="InterPro" id="IPR011701">
    <property type="entry name" value="MFS"/>
</dbReference>
<dbReference type="AlphaFoldDB" id="A0AAX3Y5X7"/>
<feature type="transmembrane region" description="Helical" evidence="6">
    <location>
        <begin position="222"/>
        <end position="240"/>
    </location>
</feature>
<feature type="transmembrane region" description="Helical" evidence="6">
    <location>
        <begin position="122"/>
        <end position="141"/>
    </location>
</feature>
<feature type="transmembrane region" description="Helical" evidence="6">
    <location>
        <begin position="29"/>
        <end position="54"/>
    </location>
</feature>
<feature type="transmembrane region" description="Helical" evidence="6">
    <location>
        <begin position="325"/>
        <end position="348"/>
    </location>
</feature>
<dbReference type="PANTHER" id="PTHR42718">
    <property type="entry name" value="MAJOR FACILITATOR SUPERFAMILY MULTIDRUG TRANSPORTER MFSC"/>
    <property type="match status" value="1"/>
</dbReference>
<protein>
    <submittedName>
        <fullName evidence="9">MFS transporter</fullName>
    </submittedName>
</protein>
<evidence type="ECO:0000313" key="11">
    <source>
        <dbReference type="Proteomes" id="UP001231166"/>
    </source>
</evidence>
<evidence type="ECO:0000313" key="10">
    <source>
        <dbReference type="Proteomes" id="UP001066327"/>
    </source>
</evidence>
<reference evidence="8" key="1">
    <citation type="submission" date="2022-12" db="EMBL/GenBank/DDBJ databases">
        <authorList>
            <person name="Krivoruchko A.V."/>
            <person name="Elkin A."/>
        </authorList>
    </citation>
    <scope>NUCLEOTIDE SEQUENCE</scope>
    <source>
        <strain evidence="8">IEGM 249</strain>
    </source>
</reference>
<evidence type="ECO:0000313" key="8">
    <source>
        <dbReference type="EMBL" id="MCZ4586259.1"/>
    </source>
</evidence>
<dbReference type="RefSeq" id="WP_269591616.1">
    <property type="nucleotide sequence ID" value="NZ_CP130953.1"/>
</dbReference>
<keyword evidence="2" id="KW-0813">Transport</keyword>
<feature type="transmembrane region" description="Helical" evidence="6">
    <location>
        <begin position="252"/>
        <end position="269"/>
    </location>
</feature>
<reference evidence="9" key="2">
    <citation type="submission" date="2023-07" db="EMBL/GenBank/DDBJ databases">
        <title>Genomic analysis of Rhodococcus opacus VOC-14 with glycol ethers degradation activity.</title>
        <authorList>
            <person name="Narkevich D.A."/>
            <person name="Hlushen A.M."/>
            <person name="Akhremchuk A.E."/>
            <person name="Sikolenko M.A."/>
            <person name="Valentovich L.N."/>
        </authorList>
    </citation>
    <scope>NUCLEOTIDE SEQUENCE</scope>
    <source>
        <strain evidence="9">VOC-14</strain>
    </source>
</reference>
<dbReference type="GO" id="GO:0022857">
    <property type="term" value="F:transmembrane transporter activity"/>
    <property type="evidence" value="ECO:0007669"/>
    <property type="project" value="InterPro"/>
</dbReference>
<dbReference type="Pfam" id="PF07690">
    <property type="entry name" value="MFS_1"/>
    <property type="match status" value="1"/>
</dbReference>
<dbReference type="GO" id="GO:0005886">
    <property type="term" value="C:plasma membrane"/>
    <property type="evidence" value="ECO:0007669"/>
    <property type="project" value="UniProtKB-SubCell"/>
</dbReference>
<dbReference type="Gene3D" id="1.20.1250.20">
    <property type="entry name" value="MFS general substrate transporter like domains"/>
    <property type="match status" value="2"/>
</dbReference>
<feature type="transmembrane region" description="Helical" evidence="6">
    <location>
        <begin position="289"/>
        <end position="313"/>
    </location>
</feature>
<evidence type="ECO:0000256" key="5">
    <source>
        <dbReference type="ARBA" id="ARBA00023136"/>
    </source>
</evidence>
<evidence type="ECO:0000256" key="3">
    <source>
        <dbReference type="ARBA" id="ARBA00022692"/>
    </source>
</evidence>
<keyword evidence="3 6" id="KW-0812">Transmembrane</keyword>
<keyword evidence="5 6" id="KW-0472">Membrane</keyword>
<dbReference type="SUPFAM" id="SSF103473">
    <property type="entry name" value="MFS general substrate transporter"/>
    <property type="match status" value="1"/>
</dbReference>
<feature type="transmembrane region" description="Helical" evidence="6">
    <location>
        <begin position="360"/>
        <end position="379"/>
    </location>
</feature>
<evidence type="ECO:0000256" key="4">
    <source>
        <dbReference type="ARBA" id="ARBA00022989"/>
    </source>
</evidence>
<evidence type="ECO:0000256" key="1">
    <source>
        <dbReference type="ARBA" id="ARBA00004651"/>
    </source>
</evidence>
<dbReference type="Proteomes" id="UP001066327">
    <property type="component" value="Unassembled WGS sequence"/>
</dbReference>
<gene>
    <name evidence="8" type="ORF">O4328_21655</name>
    <name evidence="9" type="ORF">Q5707_22600</name>
</gene>
<comment type="subcellular location">
    <subcellularLocation>
        <location evidence="1">Cell membrane</location>
        <topology evidence="1">Multi-pass membrane protein</topology>
    </subcellularLocation>
</comment>
<proteinExistence type="predicted"/>
<feature type="transmembrane region" description="Helical" evidence="6">
    <location>
        <begin position="153"/>
        <end position="178"/>
    </location>
</feature>
<dbReference type="PROSITE" id="PS50850">
    <property type="entry name" value="MFS"/>
    <property type="match status" value="1"/>
</dbReference>
<evidence type="ECO:0000256" key="2">
    <source>
        <dbReference type="ARBA" id="ARBA00022448"/>
    </source>
</evidence>
<feature type="transmembrane region" description="Helical" evidence="6">
    <location>
        <begin position="420"/>
        <end position="446"/>
    </location>
</feature>
<feature type="transmembrane region" description="Helical" evidence="6">
    <location>
        <begin position="184"/>
        <end position="201"/>
    </location>
</feature>
<sequence>MNPLPDSAPTAAPPTALPHTFIDWKRAGLYMALTFSTLQLLGEVGAMMAIPLYGPMSVDLSLTPAQVSWALLATLLMGAVSTALLAKTGDLFGHRRIILVCTAVIVAGYAVSAVATSFPVLLIGRALTGVVATQALFIAIMNDRLSPFDRNRAVGIIAGGQAVGITIGFGLGGAMIALGASWRTTFWLGGLLTLVGLAAMYRWGSDSDAAVRNVGKPRNLNAVGLLIIGASLTSICVGISQSTTWGVWSSPTLAFTLLGVVGLAAGLFWESRSPRPLVDTALIFSSRVLPAYLVFIALGIVGIMILNFVMGWAQTPSQLGYGFGFTPLLAGLLFVPMTVSGIIAGRFVPRILGRTSPRSVLLIGGLSYSLSCGLLYFWHGSVAGTLVGIFLYGIAFSTLVTVAVSVIAAQAPSESGAGTASIYVSAALASSAVGTAVYAAIIGLGTTPAAPLPSAENYGIGFLVAAAVALVAVLAGLTLSTNVSLTGSTVHGH</sequence>
<keyword evidence="10" id="KW-1185">Reference proteome</keyword>
<dbReference type="InterPro" id="IPR036259">
    <property type="entry name" value="MFS_trans_sf"/>
</dbReference>
<organism evidence="9 11">
    <name type="scientific">Rhodococcus opacus</name>
    <name type="common">Nocardia opaca</name>
    <dbReference type="NCBI Taxonomy" id="37919"/>
    <lineage>
        <taxon>Bacteria</taxon>
        <taxon>Bacillati</taxon>
        <taxon>Actinomycetota</taxon>
        <taxon>Actinomycetes</taxon>
        <taxon>Mycobacteriales</taxon>
        <taxon>Nocardiaceae</taxon>
        <taxon>Rhodococcus</taxon>
    </lineage>
</organism>
<dbReference type="InterPro" id="IPR020846">
    <property type="entry name" value="MFS_dom"/>
</dbReference>
<keyword evidence="4 6" id="KW-1133">Transmembrane helix</keyword>
<feature type="transmembrane region" description="Helical" evidence="6">
    <location>
        <begin position="458"/>
        <end position="479"/>
    </location>
</feature>
<dbReference type="Proteomes" id="UP001231166">
    <property type="component" value="Chromosome"/>
</dbReference>
<accession>A0AAX3Y5X7</accession>
<evidence type="ECO:0000259" key="7">
    <source>
        <dbReference type="PROSITE" id="PS50850"/>
    </source>
</evidence>
<feature type="transmembrane region" description="Helical" evidence="6">
    <location>
        <begin position="97"/>
        <end position="116"/>
    </location>
</feature>